<feature type="domain" description="DUF3291" evidence="1">
    <location>
        <begin position="55"/>
        <end position="151"/>
    </location>
</feature>
<protein>
    <submittedName>
        <fullName evidence="2">DUF3291 domain-containing protein</fullName>
    </submittedName>
</protein>
<evidence type="ECO:0000259" key="1">
    <source>
        <dbReference type="Pfam" id="PF11695"/>
    </source>
</evidence>
<evidence type="ECO:0000313" key="3">
    <source>
        <dbReference type="Proteomes" id="UP000832041"/>
    </source>
</evidence>
<proteinExistence type="predicted"/>
<reference evidence="2 3" key="1">
    <citation type="submission" date="2020-04" db="EMBL/GenBank/DDBJ databases">
        <title>Thermobifida alba genome sequencing and assembly.</title>
        <authorList>
            <person name="Luzics S."/>
            <person name="Horvath B."/>
            <person name="Nagy I."/>
            <person name="Toth A."/>
            <person name="Nagy I."/>
            <person name="Kukolya J."/>
        </authorList>
    </citation>
    <scope>NUCLEOTIDE SEQUENCE [LARGE SCALE GENOMIC DNA]</scope>
    <source>
        <strain evidence="2 3">DSM 43795</strain>
    </source>
</reference>
<evidence type="ECO:0000313" key="2">
    <source>
        <dbReference type="EMBL" id="UPT21459.1"/>
    </source>
</evidence>
<sequence length="157" mass="15829">MPAFPSPAPACGAAPPAAAQRRCPVASPLLASAQSVSAPGGPLAALRELAESLARRAEGAGAVAVSTVPLPADGAVLLLSLWTSYAGLRAAVLDSGPEVRAWQARTGLVPVSERALWWTRGPAAPEAAEGLARLARLRAAGPGAHAFTLRSPVPPPR</sequence>
<name>A0ABY4L270_THEAE</name>
<dbReference type="Pfam" id="PF11695">
    <property type="entry name" value="DUF3291"/>
    <property type="match status" value="1"/>
</dbReference>
<dbReference type="EMBL" id="CP051627">
    <property type="protein sequence ID" value="UPT21459.1"/>
    <property type="molecule type" value="Genomic_DNA"/>
</dbReference>
<dbReference type="RefSeq" id="WP_248589937.1">
    <property type="nucleotide sequence ID" value="NZ_BAABEB010000002.1"/>
</dbReference>
<keyword evidence="3" id="KW-1185">Reference proteome</keyword>
<gene>
    <name evidence="2" type="ORF">FOF52_11300</name>
</gene>
<organism evidence="2 3">
    <name type="scientific">Thermobifida alba</name>
    <name type="common">Thermomonospora alba</name>
    <dbReference type="NCBI Taxonomy" id="53522"/>
    <lineage>
        <taxon>Bacteria</taxon>
        <taxon>Bacillati</taxon>
        <taxon>Actinomycetota</taxon>
        <taxon>Actinomycetes</taxon>
        <taxon>Streptosporangiales</taxon>
        <taxon>Nocardiopsidaceae</taxon>
        <taxon>Thermobifida</taxon>
    </lineage>
</organism>
<dbReference type="Proteomes" id="UP000832041">
    <property type="component" value="Chromosome"/>
</dbReference>
<dbReference type="InterPro" id="IPR021708">
    <property type="entry name" value="DUF3291"/>
</dbReference>
<accession>A0ABY4L270</accession>